<keyword evidence="4" id="KW-1185">Reference proteome</keyword>
<reference evidence="3 4" key="1">
    <citation type="journal article" date="2019" name="Int. J. Syst. Evol. Microbiol.">
        <title>The Global Catalogue of Microorganisms (GCM) 10K type strain sequencing project: providing services to taxonomists for standard genome sequencing and annotation.</title>
        <authorList>
            <consortium name="The Broad Institute Genomics Platform"/>
            <consortium name="The Broad Institute Genome Sequencing Center for Infectious Disease"/>
            <person name="Wu L."/>
            <person name="Ma J."/>
        </authorList>
    </citation>
    <scope>NUCLEOTIDE SEQUENCE [LARGE SCALE GENOMIC DNA]</scope>
    <source>
        <strain evidence="3 4">JCM 14546</strain>
    </source>
</reference>
<dbReference type="Proteomes" id="UP001500755">
    <property type="component" value="Unassembled WGS sequence"/>
</dbReference>
<name>A0ABN2THM6_9MICO</name>
<keyword evidence="1" id="KW-0472">Membrane</keyword>
<protein>
    <recommendedName>
        <fullName evidence="2">Low molecular weight protein antigen 6 PH domain-containing protein</fullName>
    </recommendedName>
</protein>
<comment type="caution">
    <text evidence="3">The sequence shown here is derived from an EMBL/GenBank/DDBJ whole genome shotgun (WGS) entry which is preliminary data.</text>
</comment>
<gene>
    <name evidence="3" type="ORF">GCM10009755_18560</name>
</gene>
<proteinExistence type="predicted"/>
<feature type="transmembrane region" description="Helical" evidence="1">
    <location>
        <begin position="37"/>
        <end position="55"/>
    </location>
</feature>
<organism evidence="3 4">
    <name type="scientific">Brevibacterium samyangense</name>
    <dbReference type="NCBI Taxonomy" id="366888"/>
    <lineage>
        <taxon>Bacteria</taxon>
        <taxon>Bacillati</taxon>
        <taxon>Actinomycetota</taxon>
        <taxon>Actinomycetes</taxon>
        <taxon>Micrococcales</taxon>
        <taxon>Brevibacteriaceae</taxon>
        <taxon>Brevibacterium</taxon>
    </lineage>
</organism>
<evidence type="ECO:0000313" key="3">
    <source>
        <dbReference type="EMBL" id="GAA2008397.1"/>
    </source>
</evidence>
<dbReference type="InterPro" id="IPR019692">
    <property type="entry name" value="CFP-6_PH"/>
</dbReference>
<evidence type="ECO:0000256" key="1">
    <source>
        <dbReference type="SAM" id="Phobius"/>
    </source>
</evidence>
<dbReference type="EMBL" id="BAAANO010000017">
    <property type="protein sequence ID" value="GAA2008397.1"/>
    <property type="molecule type" value="Genomic_DNA"/>
</dbReference>
<keyword evidence="1" id="KW-0812">Transmembrane</keyword>
<evidence type="ECO:0000313" key="4">
    <source>
        <dbReference type="Proteomes" id="UP001500755"/>
    </source>
</evidence>
<sequence length="145" mass="15995">MLRRVTLTLAGCVLVSFLVLAWGLTESGWSHWRWRDNIWLVGIGAGISAVLLRFARIRAIATPAGLRVHNFFGTREFAWPQILTVSFSVPAGDAWPFLDLSDGSTHPVMAIQATDGESAFAACDRLRRLVDDFGTAPEEPDPWGE</sequence>
<dbReference type="Pfam" id="PF10756">
    <property type="entry name" value="bPH_6"/>
    <property type="match status" value="1"/>
</dbReference>
<accession>A0ABN2THM6</accession>
<keyword evidence="1" id="KW-1133">Transmembrane helix</keyword>
<feature type="domain" description="Low molecular weight protein antigen 6 PH" evidence="2">
    <location>
        <begin position="56"/>
        <end position="128"/>
    </location>
</feature>
<evidence type="ECO:0000259" key="2">
    <source>
        <dbReference type="Pfam" id="PF10756"/>
    </source>
</evidence>